<dbReference type="KEGG" id="mmas:MYMAC_001181"/>
<dbReference type="AlphaFoldDB" id="A0A250JR37"/>
<organism evidence="2 3">
    <name type="scientific">Corallococcus macrosporus DSM 14697</name>
    <dbReference type="NCBI Taxonomy" id="1189310"/>
    <lineage>
        <taxon>Bacteria</taxon>
        <taxon>Pseudomonadati</taxon>
        <taxon>Myxococcota</taxon>
        <taxon>Myxococcia</taxon>
        <taxon>Myxococcales</taxon>
        <taxon>Cystobacterineae</taxon>
        <taxon>Myxococcaceae</taxon>
        <taxon>Corallococcus</taxon>
    </lineage>
</organism>
<dbReference type="Proteomes" id="UP000217343">
    <property type="component" value="Chromosome"/>
</dbReference>
<dbReference type="RefSeq" id="WP_095957375.1">
    <property type="nucleotide sequence ID" value="NZ_CP022203.1"/>
</dbReference>
<gene>
    <name evidence="2" type="ORF">MYMAC_001181</name>
</gene>
<feature type="region of interest" description="Disordered" evidence="1">
    <location>
        <begin position="304"/>
        <end position="333"/>
    </location>
</feature>
<evidence type="ECO:0000256" key="1">
    <source>
        <dbReference type="SAM" id="MobiDB-lite"/>
    </source>
</evidence>
<proteinExistence type="predicted"/>
<dbReference type="EMBL" id="CP022203">
    <property type="protein sequence ID" value="ATB45596.1"/>
    <property type="molecule type" value="Genomic_DNA"/>
</dbReference>
<protein>
    <submittedName>
        <fullName evidence="2">Uncharacterized protein</fullName>
    </submittedName>
</protein>
<keyword evidence="3" id="KW-1185">Reference proteome</keyword>
<evidence type="ECO:0000313" key="2">
    <source>
        <dbReference type="EMBL" id="ATB45596.1"/>
    </source>
</evidence>
<dbReference type="OrthoDB" id="5377933at2"/>
<name>A0A250JR37_9BACT</name>
<accession>A0A250JR37</accession>
<sequence>MRLPLRLPGSVSARARRRAQRGQAIVLGALSFLVLALMVTLSFNLAHALRQKMGLQQHSDALAYSMAVLEARSLNYYAVSNRGIAASYVAMNSLHAYMAAASVTGEMMRASEKNFKEFERIEYLRCACKGCYEHCLHAREAAQTAADFARAGRSYDKRLRALESSFNAAVRGVDVMVDNLHASQREAHTQTLQAIQDGRSQGLNHLAAETAPDVGALPGAVGGLNANEFNCAVDGMSCRGSVENASPEALARVMTEISNATRSGWPAARKAGGLEGGTRKPKYLHQDFLTELENIAKREYRVTSHEGTAKSVQDKGQVNAGGKQGGNQGTTVAAREEGTIQNTWRYHGLRSSNDYDAEVWSDANGGGHTPGGAHSGSHTFEGVNANALSGCARSGNCFMKFRANPSSDRDWGQPRVYSYLTRPLRVGDPRKAPWELNASARIQLTHGAQGTGSLTLAAQEGVALSKALVYYHRFGANGWREAPNLFSPYWRAKLHPISPDEAVEVLEAAGNTDASRLAKVPGVSL</sequence>
<reference evidence="2 3" key="1">
    <citation type="submission" date="2017-06" db="EMBL/GenBank/DDBJ databases">
        <title>Sequencing and comparative analysis of myxobacterial genomes.</title>
        <authorList>
            <person name="Rupp O."/>
            <person name="Goesmann A."/>
            <person name="Sogaard-Andersen L."/>
        </authorList>
    </citation>
    <scope>NUCLEOTIDE SEQUENCE [LARGE SCALE GENOMIC DNA]</scope>
    <source>
        <strain evidence="2 3">DSM 14697</strain>
    </source>
</reference>
<evidence type="ECO:0000313" key="3">
    <source>
        <dbReference type="Proteomes" id="UP000217343"/>
    </source>
</evidence>